<dbReference type="PANTHER" id="PTHR30043">
    <property type="entry name" value="PHOSPHONATES TRANSPORT SYSTEM PERMEASE PROTEIN"/>
    <property type="match status" value="1"/>
</dbReference>
<comment type="subcellular location">
    <subcellularLocation>
        <location evidence="1 7">Cell membrane</location>
        <topology evidence="1 7">Multi-pass membrane protein</topology>
    </subcellularLocation>
</comment>
<dbReference type="STRING" id="1817758.A2150_02735"/>
<dbReference type="Gene3D" id="1.10.3720.10">
    <property type="entry name" value="MetI-like"/>
    <property type="match status" value="1"/>
</dbReference>
<comment type="similarity">
    <text evidence="7">Belongs to the binding-protein-dependent transport system permease family.</text>
</comment>
<dbReference type="InterPro" id="IPR035906">
    <property type="entry name" value="MetI-like_sf"/>
</dbReference>
<keyword evidence="5 7" id="KW-1133">Transmembrane helix</keyword>
<dbReference type="GO" id="GO:0015416">
    <property type="term" value="F:ABC-type phosphonate transporter activity"/>
    <property type="evidence" value="ECO:0007669"/>
    <property type="project" value="InterPro"/>
</dbReference>
<keyword evidence="4 7" id="KW-0812">Transmembrane</keyword>
<dbReference type="InterPro" id="IPR000515">
    <property type="entry name" value="MetI-like"/>
</dbReference>
<evidence type="ECO:0000256" key="5">
    <source>
        <dbReference type="ARBA" id="ARBA00022989"/>
    </source>
</evidence>
<evidence type="ECO:0000256" key="2">
    <source>
        <dbReference type="ARBA" id="ARBA00022448"/>
    </source>
</evidence>
<proteinExistence type="inferred from homology"/>
<dbReference type="Pfam" id="PF00528">
    <property type="entry name" value="BPD_transp_1"/>
    <property type="match status" value="1"/>
</dbReference>
<evidence type="ECO:0000313" key="9">
    <source>
        <dbReference type="EMBL" id="OGI43959.1"/>
    </source>
</evidence>
<evidence type="ECO:0000256" key="1">
    <source>
        <dbReference type="ARBA" id="ARBA00004651"/>
    </source>
</evidence>
<dbReference type="Proteomes" id="UP000177925">
    <property type="component" value="Unassembled WGS sequence"/>
</dbReference>
<comment type="caution">
    <text evidence="9">The sequence shown here is derived from an EMBL/GenBank/DDBJ whole genome shotgun (WGS) entry which is preliminary data.</text>
</comment>
<gene>
    <name evidence="9" type="ORF">A2150_02735</name>
</gene>
<feature type="transmembrane region" description="Helical" evidence="7">
    <location>
        <begin position="197"/>
        <end position="220"/>
    </location>
</feature>
<evidence type="ECO:0000256" key="6">
    <source>
        <dbReference type="ARBA" id="ARBA00023136"/>
    </source>
</evidence>
<evidence type="ECO:0000313" key="10">
    <source>
        <dbReference type="Proteomes" id="UP000177925"/>
    </source>
</evidence>
<dbReference type="InterPro" id="IPR005769">
    <property type="entry name" value="PhnE/PtxC"/>
</dbReference>
<keyword evidence="3" id="KW-1003">Cell membrane</keyword>
<dbReference type="EMBL" id="MFSS01000032">
    <property type="protein sequence ID" value="OGI43959.1"/>
    <property type="molecule type" value="Genomic_DNA"/>
</dbReference>
<dbReference type="CDD" id="cd06261">
    <property type="entry name" value="TM_PBP2"/>
    <property type="match status" value="1"/>
</dbReference>
<evidence type="ECO:0000256" key="7">
    <source>
        <dbReference type="RuleBase" id="RU363032"/>
    </source>
</evidence>
<evidence type="ECO:0000256" key="3">
    <source>
        <dbReference type="ARBA" id="ARBA00022475"/>
    </source>
</evidence>
<dbReference type="GO" id="GO:0005886">
    <property type="term" value="C:plasma membrane"/>
    <property type="evidence" value="ECO:0007669"/>
    <property type="project" value="UniProtKB-SubCell"/>
</dbReference>
<reference evidence="9 10" key="1">
    <citation type="journal article" date="2016" name="Nat. Commun.">
        <title>Thousands of microbial genomes shed light on interconnected biogeochemical processes in an aquifer system.</title>
        <authorList>
            <person name="Anantharaman K."/>
            <person name="Brown C.T."/>
            <person name="Hug L.A."/>
            <person name="Sharon I."/>
            <person name="Castelle C.J."/>
            <person name="Probst A.J."/>
            <person name="Thomas B.C."/>
            <person name="Singh A."/>
            <person name="Wilkins M.J."/>
            <person name="Karaoz U."/>
            <person name="Brodie E.L."/>
            <person name="Williams K.H."/>
            <person name="Hubbard S.S."/>
            <person name="Banfield J.F."/>
        </authorList>
    </citation>
    <scope>NUCLEOTIDE SEQUENCE [LARGE SCALE GENOMIC DNA]</scope>
</reference>
<dbReference type="AlphaFoldDB" id="A0A1F6TFU3"/>
<feature type="transmembrane region" description="Helical" evidence="7">
    <location>
        <begin position="304"/>
        <end position="324"/>
    </location>
</feature>
<feature type="domain" description="ABC transmembrane type-1" evidence="8">
    <location>
        <begin position="145"/>
        <end position="328"/>
    </location>
</feature>
<protein>
    <submittedName>
        <fullName evidence="9">Phosphonate ABC transporter, permease protein PhnE</fullName>
    </submittedName>
</protein>
<keyword evidence="6 7" id="KW-0472">Membrane</keyword>
<dbReference type="NCBIfam" id="TIGR01097">
    <property type="entry name" value="PhnE"/>
    <property type="match status" value="1"/>
</dbReference>
<dbReference type="PANTHER" id="PTHR30043:SF1">
    <property type="entry name" value="ABC TRANSPORT SYSTEM PERMEASE PROTEIN P69"/>
    <property type="match status" value="1"/>
</dbReference>
<feature type="transmembrane region" description="Helical" evidence="7">
    <location>
        <begin position="20"/>
        <end position="38"/>
    </location>
</feature>
<feature type="transmembrane region" description="Helical" evidence="7">
    <location>
        <begin position="152"/>
        <end position="171"/>
    </location>
</feature>
<keyword evidence="2 7" id="KW-0813">Transport</keyword>
<organism evidence="9 10">
    <name type="scientific">Candidatus Muproteobacteria bacterium RBG_16_64_11</name>
    <dbReference type="NCBI Taxonomy" id="1817758"/>
    <lineage>
        <taxon>Bacteria</taxon>
        <taxon>Pseudomonadati</taxon>
        <taxon>Pseudomonadota</taxon>
        <taxon>Candidatus Muproteobacteria</taxon>
    </lineage>
</organism>
<accession>A0A1F6TFU3</accession>
<evidence type="ECO:0000259" key="8">
    <source>
        <dbReference type="PROSITE" id="PS50928"/>
    </source>
</evidence>
<sequence>MSELSANRASEWRLNPPFNARHLLIALAALLVLAVTGARMEVPRMLYETVEAVGYTVGLAEQSPVATGIKRVAESVWPLRISEETETARIENLDRNNLPWLARIEIRESREPRMNTATLQIEETVERKEVLVKPIGYLTHVLAKMLETLEMALWGTLLAVLLSIPLAYYAAANYAPNRLAYNASRSTISLFRAIPELVSALFLVLAFGFGPIAGFLALGIHGAGFLGKFYAEDIENADRNPQEALQAIGAGKVKTLWYGVLPQVLPQYIAYTLYILDRNVRMATVIGIVGAGGIGLELKGRFDMFNFGHVGTILLIIFLTVFLLDRFSARLRSRIL</sequence>
<name>A0A1F6TFU3_9PROT</name>
<dbReference type="SUPFAM" id="SSF161098">
    <property type="entry name" value="MetI-like"/>
    <property type="match status" value="1"/>
</dbReference>
<evidence type="ECO:0000256" key="4">
    <source>
        <dbReference type="ARBA" id="ARBA00022692"/>
    </source>
</evidence>
<dbReference type="PROSITE" id="PS50928">
    <property type="entry name" value="ABC_TM1"/>
    <property type="match status" value="1"/>
</dbReference>